<protein>
    <submittedName>
        <fullName evidence="10">FAD-binding and (Fe-S)-binding domain-containing protein</fullName>
    </submittedName>
</protein>
<keyword evidence="6" id="KW-0408">Iron</keyword>
<dbReference type="InterPro" id="IPR004113">
    <property type="entry name" value="FAD-bd_oxidored_4_C"/>
</dbReference>
<evidence type="ECO:0000259" key="9">
    <source>
        <dbReference type="PROSITE" id="PS51387"/>
    </source>
</evidence>
<dbReference type="PROSITE" id="PS51379">
    <property type="entry name" value="4FE4S_FER_2"/>
    <property type="match status" value="1"/>
</dbReference>
<evidence type="ECO:0000256" key="5">
    <source>
        <dbReference type="ARBA" id="ARBA00023002"/>
    </source>
</evidence>
<dbReference type="InterPro" id="IPR016166">
    <property type="entry name" value="FAD-bd_PCMH"/>
</dbReference>
<dbReference type="InterPro" id="IPR036318">
    <property type="entry name" value="FAD-bd_PCMH-like_sf"/>
</dbReference>
<feature type="domain" description="4Fe-4S ferredoxin-type" evidence="8">
    <location>
        <begin position="656"/>
        <end position="689"/>
    </location>
</feature>
<keyword evidence="3" id="KW-0479">Metal-binding</keyword>
<dbReference type="Pfam" id="PF13183">
    <property type="entry name" value="Fer4_8"/>
    <property type="match status" value="1"/>
</dbReference>
<organism evidence="10 11">
    <name type="scientific">Microbulbifer taiwanensis</name>
    <dbReference type="NCBI Taxonomy" id="986746"/>
    <lineage>
        <taxon>Bacteria</taxon>
        <taxon>Pseudomonadati</taxon>
        <taxon>Pseudomonadota</taxon>
        <taxon>Gammaproteobacteria</taxon>
        <taxon>Cellvibrionales</taxon>
        <taxon>Microbulbiferaceae</taxon>
        <taxon>Microbulbifer</taxon>
    </lineage>
</organism>
<keyword evidence="4" id="KW-0274">FAD</keyword>
<keyword evidence="2" id="KW-0285">Flavoprotein</keyword>
<dbReference type="Gene3D" id="3.30.70.2740">
    <property type="match status" value="1"/>
</dbReference>
<sequence length="1022" mass="113312">MIPALREVDEVQALYLQFLQALADAGFRGDLSPSYASRTVLATDNSIYQVLPQAVVYPRDTRDLQLLAELAEREDFHRVALSPRGGGTGTNGQSLTDGLVVDISRHMNRILEINAGERWVRVQAGVVKDQLNAALKPHGLFFAPELSTSNRATIGGMINTDASGQGSCVYGKTRDHVLQLSTVLLGGELWQSAPVDNEQLQEISGRDDRAGRVHRVCDEIARDKATLIEQRFPKLNRCLTGYDLAHLRRGEQFNLNSVLCGSEGTLGFIAEAKLNLLPIPKCAALVNLKYDHFQDALRDAADLMRGGPMSIETVDSRVLQLAMEDIVWHSVSEFFPDDDRPVKGINLAEFTADSDAELDEALQKFTAHIDALTGQAGKSFGYTIARGHAEVNRIWGMRKRAVGLLGNVQGEKRPIPFVEDTAVPPENLADFIAEFRAVLDDAGLSYGMFGHVDAGVLHVRPAIDMKDPEQAAQIRPITDKVVALTQKYKGLLWGEHGKGVRSEYAPEFFGELYPELQKIKAAFDPRNQLNPGKIATPSRASTLLKIDEVGTRGDLDRQIPVQVWDGYEEGVHCNGNGACFNWNPDDAMCPSYKATRERIHSPKGRASLMREWLRLLSQRNVDAVETARKVREQSFFVGLPRRIVNSLAKARGEYDFNHEVNEAMQGCLGCKSCVGQCPVKVDVPEFRSKFLELYYSRYLRPLKDYFVGSLEFVMPHLARLPQLYNLPLGLKPVRWLLERGLGLADSPLLARKTLRATMEELGVPYASPACLAALGPEQRNRAVIIVQDAFTSYFDAGVVGDTLRLLKQLDFVPLVAPFRANGKPLHVHGFLRQFRRVAQGNSDMLNELAASGVPLVGVDPSMTLTYRAEYRKLLGEGAPRVQLLQEWLAGQLEQLQQQRPRLNPARFQLLPHCSEQTNATASLRDWQSIFEALGLELHTESLGCCGMAGTYGHETAHKETSRTIFQQSWAPHLSRNSGRDKADGDGNLLASGYSCRCQTKRFAGVTLRHPLQGVLAQLRVEG</sequence>
<keyword evidence="5" id="KW-0560">Oxidoreductase</keyword>
<dbReference type="InterPro" id="IPR006094">
    <property type="entry name" value="Oxid_FAD_bind_N"/>
</dbReference>
<evidence type="ECO:0000256" key="1">
    <source>
        <dbReference type="ARBA" id="ARBA00001974"/>
    </source>
</evidence>
<dbReference type="PANTHER" id="PTHR11748">
    <property type="entry name" value="D-LACTATE DEHYDROGENASE"/>
    <property type="match status" value="1"/>
</dbReference>
<dbReference type="Pfam" id="PF02913">
    <property type="entry name" value="FAD-oxidase_C"/>
    <property type="match status" value="1"/>
</dbReference>
<keyword evidence="11" id="KW-1185">Reference proteome</keyword>
<proteinExistence type="predicted"/>
<dbReference type="SUPFAM" id="SSF55103">
    <property type="entry name" value="FAD-linked oxidases, C-terminal domain"/>
    <property type="match status" value="1"/>
</dbReference>
<dbReference type="SUPFAM" id="SSF56176">
    <property type="entry name" value="FAD-binding/transporter-associated domain-like"/>
    <property type="match status" value="1"/>
</dbReference>
<reference evidence="11" key="1">
    <citation type="journal article" date="2019" name="Int. J. Syst. Evol. Microbiol.">
        <title>The Global Catalogue of Microorganisms (GCM) 10K type strain sequencing project: providing services to taxonomists for standard genome sequencing and annotation.</title>
        <authorList>
            <consortium name="The Broad Institute Genomics Platform"/>
            <consortium name="The Broad Institute Genome Sequencing Center for Infectious Disease"/>
            <person name="Wu L."/>
            <person name="Ma J."/>
        </authorList>
    </citation>
    <scope>NUCLEOTIDE SEQUENCE [LARGE SCALE GENOMIC DNA]</scope>
    <source>
        <strain evidence="11">CGMCC 1.13718</strain>
    </source>
</reference>
<dbReference type="Gene3D" id="3.30.465.10">
    <property type="match status" value="1"/>
</dbReference>
<evidence type="ECO:0000259" key="8">
    <source>
        <dbReference type="PROSITE" id="PS51379"/>
    </source>
</evidence>
<gene>
    <name evidence="10" type="ORF">ACFQBM_15510</name>
</gene>
<dbReference type="PANTHER" id="PTHR11748:SF119">
    <property type="entry name" value="D-2-HYDROXYGLUTARATE DEHYDROGENASE"/>
    <property type="match status" value="1"/>
</dbReference>
<dbReference type="InterPro" id="IPR016169">
    <property type="entry name" value="FAD-bd_PCMH_sub2"/>
</dbReference>
<evidence type="ECO:0000313" key="10">
    <source>
        <dbReference type="EMBL" id="MFC6634695.1"/>
    </source>
</evidence>
<comment type="caution">
    <text evidence="10">The sequence shown here is derived from an EMBL/GenBank/DDBJ whole genome shotgun (WGS) entry which is preliminary data.</text>
</comment>
<dbReference type="InterPro" id="IPR017900">
    <property type="entry name" value="4Fe4S_Fe_S_CS"/>
</dbReference>
<evidence type="ECO:0000256" key="3">
    <source>
        <dbReference type="ARBA" id="ARBA00022723"/>
    </source>
</evidence>
<evidence type="ECO:0000256" key="2">
    <source>
        <dbReference type="ARBA" id="ARBA00022630"/>
    </source>
</evidence>
<dbReference type="InterPro" id="IPR017896">
    <property type="entry name" value="4Fe4S_Fe-S-bd"/>
</dbReference>
<dbReference type="EMBL" id="JBHSVR010000001">
    <property type="protein sequence ID" value="MFC6634695.1"/>
    <property type="molecule type" value="Genomic_DNA"/>
</dbReference>
<dbReference type="InterPro" id="IPR016164">
    <property type="entry name" value="FAD-linked_Oxase-like_C"/>
</dbReference>
<feature type="domain" description="FAD-binding PCMH-type" evidence="9">
    <location>
        <begin position="48"/>
        <end position="279"/>
    </location>
</feature>
<dbReference type="Pfam" id="PF01565">
    <property type="entry name" value="FAD_binding_4"/>
    <property type="match status" value="1"/>
</dbReference>
<evidence type="ECO:0000256" key="7">
    <source>
        <dbReference type="ARBA" id="ARBA00023014"/>
    </source>
</evidence>
<accession>A0ABW1YRK2</accession>
<comment type="cofactor">
    <cofactor evidence="1">
        <name>FAD</name>
        <dbReference type="ChEBI" id="CHEBI:57692"/>
    </cofactor>
</comment>
<evidence type="ECO:0000313" key="11">
    <source>
        <dbReference type="Proteomes" id="UP001596425"/>
    </source>
</evidence>
<dbReference type="PROSITE" id="PS00198">
    <property type="entry name" value="4FE4S_FER_1"/>
    <property type="match status" value="1"/>
</dbReference>
<dbReference type="PROSITE" id="PS51387">
    <property type="entry name" value="FAD_PCMH"/>
    <property type="match status" value="1"/>
</dbReference>
<dbReference type="RefSeq" id="WP_193191697.1">
    <property type="nucleotide sequence ID" value="NZ_JACZFR010000021.1"/>
</dbReference>
<evidence type="ECO:0000256" key="6">
    <source>
        <dbReference type="ARBA" id="ARBA00023004"/>
    </source>
</evidence>
<keyword evidence="7" id="KW-0411">Iron-sulfur</keyword>
<name>A0ABW1YRK2_9GAMM</name>
<evidence type="ECO:0000256" key="4">
    <source>
        <dbReference type="ARBA" id="ARBA00022827"/>
    </source>
</evidence>
<dbReference type="SUPFAM" id="SSF46548">
    <property type="entry name" value="alpha-helical ferredoxin"/>
    <property type="match status" value="1"/>
</dbReference>
<dbReference type="Proteomes" id="UP001596425">
    <property type="component" value="Unassembled WGS sequence"/>
</dbReference>